<evidence type="ECO:0000313" key="4">
    <source>
        <dbReference type="Proteomes" id="UP000250572"/>
    </source>
</evidence>
<dbReference type="Gene3D" id="2.60.40.10">
    <property type="entry name" value="Immunoglobulins"/>
    <property type="match status" value="1"/>
</dbReference>
<proteinExistence type="predicted"/>
<sequence>RQPPQKQGSQQQAVHVADALHESQTVTTIHVHAAGNPPSPLTYGELDWLNVSHCQGIPRHHCDLSGATSDVREWYYARVRVSCAASGSKSAWAMSRRFSPRWNTKISPPSVRLNSTKQGLVVQVKASRVLMRKVHSGVDNNIYVVHPGGQEEVYEVASGSKLTLTEVKPRTHYCVQAQTVVPRHMKSSDRSAAKCITTD</sequence>
<dbReference type="PANTHER" id="PTHR20859:SF53">
    <property type="entry name" value="INTERLEUKIN-22 RECEPTOR SUBUNIT ALPHA-1"/>
    <property type="match status" value="1"/>
</dbReference>
<dbReference type="SUPFAM" id="SSF49265">
    <property type="entry name" value="Fibronectin type III"/>
    <property type="match status" value="2"/>
</dbReference>
<dbReference type="GO" id="GO:0004896">
    <property type="term" value="F:cytokine receptor activity"/>
    <property type="evidence" value="ECO:0007669"/>
    <property type="project" value="TreeGrafter"/>
</dbReference>
<accession>A0A315VR14</accession>
<dbReference type="STRING" id="33528.ENSGAFP00000000539"/>
<dbReference type="InterPro" id="IPR013783">
    <property type="entry name" value="Ig-like_fold"/>
</dbReference>
<name>A0A315VR14_GAMAF</name>
<dbReference type="InterPro" id="IPR003961">
    <property type="entry name" value="FN3_dom"/>
</dbReference>
<evidence type="ECO:0000259" key="2">
    <source>
        <dbReference type="Pfam" id="PF09294"/>
    </source>
</evidence>
<dbReference type="Pfam" id="PF09294">
    <property type="entry name" value="Interfer-bind"/>
    <property type="match status" value="1"/>
</dbReference>
<dbReference type="EMBL" id="NHOQ01001229">
    <property type="protein sequence ID" value="PWA25982.1"/>
    <property type="molecule type" value="Genomic_DNA"/>
</dbReference>
<feature type="domain" description="Interferon/interleukin receptor" evidence="2">
    <location>
        <begin position="104"/>
        <end position="198"/>
    </location>
</feature>
<evidence type="ECO:0000259" key="1">
    <source>
        <dbReference type="Pfam" id="PF01108"/>
    </source>
</evidence>
<protein>
    <recommendedName>
        <fullName evidence="5">Fibronectin type-III domain-containing protein</fullName>
    </recommendedName>
</protein>
<reference evidence="3 4" key="1">
    <citation type="journal article" date="2018" name="G3 (Bethesda)">
        <title>A High-Quality Reference Genome for the Invasive Mosquitofish Gambusia affinis Using a Chicago Library.</title>
        <authorList>
            <person name="Hoffberg S.L."/>
            <person name="Troendle N.J."/>
            <person name="Glenn T.C."/>
            <person name="Mahmud O."/>
            <person name="Louha S."/>
            <person name="Chalopin D."/>
            <person name="Bennetzen J.L."/>
            <person name="Mauricio R."/>
        </authorList>
    </citation>
    <scope>NUCLEOTIDE SEQUENCE [LARGE SCALE GENOMIC DNA]</scope>
    <source>
        <strain evidence="3">NE01/NJP1002.9</strain>
        <tissue evidence="3">Muscle</tissue>
    </source>
</reference>
<organism evidence="3 4">
    <name type="scientific">Gambusia affinis</name>
    <name type="common">Western mosquitofish</name>
    <name type="synonym">Heterandria affinis</name>
    <dbReference type="NCBI Taxonomy" id="33528"/>
    <lineage>
        <taxon>Eukaryota</taxon>
        <taxon>Metazoa</taxon>
        <taxon>Chordata</taxon>
        <taxon>Craniata</taxon>
        <taxon>Vertebrata</taxon>
        <taxon>Euteleostomi</taxon>
        <taxon>Actinopterygii</taxon>
        <taxon>Neopterygii</taxon>
        <taxon>Teleostei</taxon>
        <taxon>Neoteleostei</taxon>
        <taxon>Acanthomorphata</taxon>
        <taxon>Ovalentaria</taxon>
        <taxon>Atherinomorphae</taxon>
        <taxon>Cyprinodontiformes</taxon>
        <taxon>Poeciliidae</taxon>
        <taxon>Poeciliinae</taxon>
        <taxon>Gambusia</taxon>
    </lineage>
</organism>
<dbReference type="Pfam" id="PF01108">
    <property type="entry name" value="Tissue_fac"/>
    <property type="match status" value="1"/>
</dbReference>
<evidence type="ECO:0000313" key="3">
    <source>
        <dbReference type="EMBL" id="PWA25982.1"/>
    </source>
</evidence>
<comment type="caution">
    <text evidence="3">The sequence shown here is derived from an EMBL/GenBank/DDBJ whole genome shotgun (WGS) entry which is preliminary data.</text>
</comment>
<dbReference type="PANTHER" id="PTHR20859">
    <property type="entry name" value="INTERFERON/INTERLEUKIN RECEPTOR"/>
    <property type="match status" value="1"/>
</dbReference>
<feature type="non-terminal residue" evidence="3">
    <location>
        <position position="1"/>
    </location>
</feature>
<keyword evidence="4" id="KW-1185">Reference proteome</keyword>
<dbReference type="InterPro" id="IPR050650">
    <property type="entry name" value="Type-II_Cytokine-TF_Rcpt"/>
</dbReference>
<feature type="domain" description="Fibronectin type-III" evidence="1">
    <location>
        <begin position="42"/>
        <end position="88"/>
    </location>
</feature>
<dbReference type="InterPro" id="IPR015373">
    <property type="entry name" value="Interferon/interleukin_rcp_dom"/>
</dbReference>
<dbReference type="GO" id="GO:0005886">
    <property type="term" value="C:plasma membrane"/>
    <property type="evidence" value="ECO:0007669"/>
    <property type="project" value="TreeGrafter"/>
</dbReference>
<dbReference type="Proteomes" id="UP000250572">
    <property type="component" value="Unassembled WGS sequence"/>
</dbReference>
<gene>
    <name evidence="3" type="ORF">CCH79_00001821</name>
</gene>
<dbReference type="AlphaFoldDB" id="A0A315VR14"/>
<dbReference type="InterPro" id="IPR036116">
    <property type="entry name" value="FN3_sf"/>
</dbReference>
<evidence type="ECO:0008006" key="5">
    <source>
        <dbReference type="Google" id="ProtNLM"/>
    </source>
</evidence>